<sequence length="362" mass="41666">MKIIKWIHRLNSRRIASLLTVNLMIKKPLFILRVLQRIVYEKSTGKCRFWSVLFATHYKCVLNCAHCYEKSFFRTNKSSLTTDEKIKILKNCLKEGILTFDFIGGESFLDKEFPKLIKSCSPHKSHIAVSTNGFLLDEEKIKAYQRLGVDKLNISLDSWFRVEHDKNRGVEGAYEKAMATIDICQKCNMNLSINFVVYNGTTKTESFRRIVDFAVKRKIKLTFLAAVPLGRCENKKEIIISEEDKDNMQQWHEKYPFLSRNCVQKCPICPAFSKLFAISAYGDVMPCDFIHISFGNLKNESLHLILKRVNEFDKIKGKGIGCIPAEDIDFINRYLPHICAADPYPITVQALLEKKGSDVNDN</sequence>
<keyword evidence="4" id="KW-0408">Iron</keyword>
<dbReference type="Proteomes" id="UP000199608">
    <property type="component" value="Unassembled WGS sequence"/>
</dbReference>
<dbReference type="SFLD" id="SFLDG01067">
    <property type="entry name" value="SPASM/twitch_domain_containing"/>
    <property type="match status" value="1"/>
</dbReference>
<dbReference type="GO" id="GO:0051536">
    <property type="term" value="F:iron-sulfur cluster binding"/>
    <property type="evidence" value="ECO:0007669"/>
    <property type="project" value="UniProtKB-KW"/>
</dbReference>
<dbReference type="GO" id="GO:0003824">
    <property type="term" value="F:catalytic activity"/>
    <property type="evidence" value="ECO:0007669"/>
    <property type="project" value="InterPro"/>
</dbReference>
<dbReference type="InterPro" id="IPR007197">
    <property type="entry name" value="rSAM"/>
</dbReference>
<keyword evidence="8" id="KW-1185">Reference proteome</keyword>
<keyword evidence="2" id="KW-0949">S-adenosyl-L-methionine</keyword>
<dbReference type="EMBL" id="FNLL01000002">
    <property type="protein sequence ID" value="SDT85548.1"/>
    <property type="molecule type" value="Genomic_DNA"/>
</dbReference>
<dbReference type="InterPro" id="IPR006638">
    <property type="entry name" value="Elp3/MiaA/NifB-like_rSAM"/>
</dbReference>
<dbReference type="RefSeq" id="WP_092230166.1">
    <property type="nucleotide sequence ID" value="NZ_FNLL01000002.1"/>
</dbReference>
<dbReference type="SFLD" id="SFLDG01386">
    <property type="entry name" value="main_SPASM_domain-containing"/>
    <property type="match status" value="1"/>
</dbReference>
<comment type="cofactor">
    <cofactor evidence="1">
        <name>[4Fe-4S] cluster</name>
        <dbReference type="ChEBI" id="CHEBI:49883"/>
    </cofactor>
</comment>
<accession>A0A1H2DSZ2</accession>
<dbReference type="InterPro" id="IPR023885">
    <property type="entry name" value="4Fe4S-binding_SPASM_dom"/>
</dbReference>
<dbReference type="InterPro" id="IPR013785">
    <property type="entry name" value="Aldolase_TIM"/>
</dbReference>
<dbReference type="PROSITE" id="PS51918">
    <property type="entry name" value="RADICAL_SAM"/>
    <property type="match status" value="1"/>
</dbReference>
<dbReference type="PANTHER" id="PTHR11228">
    <property type="entry name" value="RADICAL SAM DOMAIN PROTEIN"/>
    <property type="match status" value="1"/>
</dbReference>
<name>A0A1H2DSZ2_9BACT</name>
<dbReference type="Pfam" id="PF13186">
    <property type="entry name" value="SPASM"/>
    <property type="match status" value="1"/>
</dbReference>
<evidence type="ECO:0000259" key="6">
    <source>
        <dbReference type="PROSITE" id="PS51918"/>
    </source>
</evidence>
<dbReference type="AlphaFoldDB" id="A0A1H2DSZ2"/>
<dbReference type="PANTHER" id="PTHR11228:SF7">
    <property type="entry name" value="PQQA PEPTIDE CYCLASE"/>
    <property type="match status" value="1"/>
</dbReference>
<evidence type="ECO:0000256" key="1">
    <source>
        <dbReference type="ARBA" id="ARBA00001966"/>
    </source>
</evidence>
<organism evidence="7 8">
    <name type="scientific">Desulfobacula phenolica</name>
    <dbReference type="NCBI Taxonomy" id="90732"/>
    <lineage>
        <taxon>Bacteria</taxon>
        <taxon>Pseudomonadati</taxon>
        <taxon>Thermodesulfobacteriota</taxon>
        <taxon>Desulfobacteria</taxon>
        <taxon>Desulfobacterales</taxon>
        <taxon>Desulfobacteraceae</taxon>
        <taxon>Desulfobacula</taxon>
    </lineage>
</organism>
<evidence type="ECO:0000256" key="5">
    <source>
        <dbReference type="ARBA" id="ARBA00023014"/>
    </source>
</evidence>
<dbReference type="Pfam" id="PF04055">
    <property type="entry name" value="Radical_SAM"/>
    <property type="match status" value="1"/>
</dbReference>
<feature type="domain" description="Radical SAM core" evidence="6">
    <location>
        <begin position="42"/>
        <end position="258"/>
    </location>
</feature>
<evidence type="ECO:0000313" key="7">
    <source>
        <dbReference type="EMBL" id="SDT85548.1"/>
    </source>
</evidence>
<evidence type="ECO:0000313" key="8">
    <source>
        <dbReference type="Proteomes" id="UP000199608"/>
    </source>
</evidence>
<dbReference type="CDD" id="cd01335">
    <property type="entry name" value="Radical_SAM"/>
    <property type="match status" value="1"/>
</dbReference>
<keyword evidence="3" id="KW-0479">Metal-binding</keyword>
<evidence type="ECO:0000256" key="4">
    <source>
        <dbReference type="ARBA" id="ARBA00023004"/>
    </source>
</evidence>
<dbReference type="InterPro" id="IPR058240">
    <property type="entry name" value="rSAM_sf"/>
</dbReference>
<evidence type="ECO:0000256" key="2">
    <source>
        <dbReference type="ARBA" id="ARBA00022691"/>
    </source>
</evidence>
<reference evidence="8" key="1">
    <citation type="submission" date="2016-10" db="EMBL/GenBank/DDBJ databases">
        <authorList>
            <person name="Varghese N."/>
            <person name="Submissions S."/>
        </authorList>
    </citation>
    <scope>NUCLEOTIDE SEQUENCE [LARGE SCALE GENOMIC DNA]</scope>
    <source>
        <strain evidence="8">DSM 3384</strain>
    </source>
</reference>
<dbReference type="SFLD" id="SFLDS00029">
    <property type="entry name" value="Radical_SAM"/>
    <property type="match status" value="1"/>
</dbReference>
<dbReference type="SUPFAM" id="SSF102114">
    <property type="entry name" value="Radical SAM enzymes"/>
    <property type="match status" value="1"/>
</dbReference>
<dbReference type="InterPro" id="IPR050377">
    <property type="entry name" value="Radical_SAM_PqqE_MftC-like"/>
</dbReference>
<proteinExistence type="predicted"/>
<protein>
    <submittedName>
        <fullName evidence="7">Radical SAM superfamily enzyme, MoaA/NifB/PqqE/SkfB family</fullName>
    </submittedName>
</protein>
<gene>
    <name evidence="7" type="ORF">SAMN04487931_10245</name>
</gene>
<keyword evidence="5" id="KW-0411">Iron-sulfur</keyword>
<dbReference type="Gene3D" id="3.20.20.70">
    <property type="entry name" value="Aldolase class I"/>
    <property type="match status" value="1"/>
</dbReference>
<dbReference type="GO" id="GO:0046872">
    <property type="term" value="F:metal ion binding"/>
    <property type="evidence" value="ECO:0007669"/>
    <property type="project" value="UniProtKB-KW"/>
</dbReference>
<evidence type="ECO:0000256" key="3">
    <source>
        <dbReference type="ARBA" id="ARBA00022723"/>
    </source>
</evidence>
<dbReference type="SMART" id="SM00729">
    <property type="entry name" value="Elp3"/>
    <property type="match status" value="1"/>
</dbReference>